<evidence type="ECO:0000256" key="1">
    <source>
        <dbReference type="ARBA" id="ARBA00009184"/>
    </source>
</evidence>
<dbReference type="Gene3D" id="3.40.50.1000">
    <property type="entry name" value="HAD superfamily/HAD-like"/>
    <property type="match status" value="1"/>
</dbReference>
<dbReference type="EMBL" id="JAPPUX010000004">
    <property type="protein sequence ID" value="MCY4727337.1"/>
    <property type="molecule type" value="Genomic_DNA"/>
</dbReference>
<evidence type="ECO:0000256" key="4">
    <source>
        <dbReference type="ARBA" id="ARBA00022842"/>
    </source>
</evidence>
<comment type="similarity">
    <text evidence="1">Belongs to the HAD-like hydrolase superfamily. SerB family.</text>
</comment>
<reference evidence="5" key="1">
    <citation type="submission" date="2022-08" db="EMBL/GenBank/DDBJ databases">
        <title>Genome sequencing of Nocardioides sp. STR2.</title>
        <authorList>
            <person name="So Y."/>
        </authorList>
    </citation>
    <scope>NUCLEOTIDE SEQUENCE</scope>
    <source>
        <strain evidence="5">STR2</strain>
    </source>
</reference>
<dbReference type="PANTHER" id="PTHR43344">
    <property type="entry name" value="PHOSPHOSERINE PHOSPHATASE"/>
    <property type="match status" value="1"/>
</dbReference>
<dbReference type="Pfam" id="PF12710">
    <property type="entry name" value="HAD"/>
    <property type="match status" value="1"/>
</dbReference>
<dbReference type="InterPro" id="IPR023214">
    <property type="entry name" value="HAD_sf"/>
</dbReference>
<protein>
    <submittedName>
        <fullName evidence="5">HAD family hydrolase</fullName>
    </submittedName>
</protein>
<dbReference type="RefSeq" id="WP_268112298.1">
    <property type="nucleotide sequence ID" value="NZ_JAPPUX010000004.1"/>
</dbReference>
<dbReference type="PANTHER" id="PTHR43344:SF13">
    <property type="entry name" value="PHOSPHATASE RV3661-RELATED"/>
    <property type="match status" value="1"/>
</dbReference>
<accession>A0ABT4CEE1</accession>
<keyword evidence="4" id="KW-0460">Magnesium</keyword>
<evidence type="ECO:0000313" key="5">
    <source>
        <dbReference type="EMBL" id="MCY4727337.1"/>
    </source>
</evidence>
<evidence type="ECO:0000256" key="2">
    <source>
        <dbReference type="ARBA" id="ARBA00022723"/>
    </source>
</evidence>
<dbReference type="GO" id="GO:0016787">
    <property type="term" value="F:hydrolase activity"/>
    <property type="evidence" value="ECO:0007669"/>
    <property type="project" value="UniProtKB-KW"/>
</dbReference>
<dbReference type="Proteomes" id="UP001074726">
    <property type="component" value="Unassembled WGS sequence"/>
</dbReference>
<name>A0ABT4CEE1_9ACTN</name>
<comment type="caution">
    <text evidence="5">The sequence shown here is derived from an EMBL/GenBank/DDBJ whole genome shotgun (WGS) entry which is preliminary data.</text>
</comment>
<organism evidence="5 6">
    <name type="scientific">Nocardioides pini</name>
    <dbReference type="NCBI Taxonomy" id="2975053"/>
    <lineage>
        <taxon>Bacteria</taxon>
        <taxon>Bacillati</taxon>
        <taxon>Actinomycetota</taxon>
        <taxon>Actinomycetes</taxon>
        <taxon>Propionibacteriales</taxon>
        <taxon>Nocardioidaceae</taxon>
        <taxon>Nocardioides</taxon>
    </lineage>
</organism>
<keyword evidence="6" id="KW-1185">Reference proteome</keyword>
<gene>
    <name evidence="5" type="ORF">NYO98_13700</name>
</gene>
<dbReference type="SUPFAM" id="SSF56784">
    <property type="entry name" value="HAD-like"/>
    <property type="match status" value="1"/>
</dbReference>
<evidence type="ECO:0000313" key="6">
    <source>
        <dbReference type="Proteomes" id="UP001074726"/>
    </source>
</evidence>
<keyword evidence="2" id="KW-0479">Metal-binding</keyword>
<dbReference type="InterPro" id="IPR036412">
    <property type="entry name" value="HAD-like_sf"/>
</dbReference>
<sequence>MTAQLHDVLPSWRDGAARDALLTFLEASTEVPEHERLACFDNDGTLWVERPDYVQLVFFVDALGRAVARDPDLRNRPEYAALLDRDAAAMGDLGLPRIAVALTELFEGVSPEVFTERVREFMARARHPALDRPLRTLVYQPMLELVDELRRRSFSVAIVTGGGTEFVRAVSEQLYGVPPEAVVGTLIEYDYAGGDRPALRRTTRVVGGANEGATKVVNIQTQLGRRPVMAAGNTDGDTEMLAWVGSGDGPTLSLLVDHDDAEREFAYSGQSVSLSGTEPVLDTARRLGWTVASIANDWDRVFPDG</sequence>
<keyword evidence="3 5" id="KW-0378">Hydrolase</keyword>
<dbReference type="InterPro" id="IPR050582">
    <property type="entry name" value="HAD-like_SerB"/>
</dbReference>
<proteinExistence type="inferred from homology"/>
<evidence type="ECO:0000256" key="3">
    <source>
        <dbReference type="ARBA" id="ARBA00022801"/>
    </source>
</evidence>